<feature type="binding site" evidence="5">
    <location>
        <position position="722"/>
    </location>
    <ligand>
        <name>Zn(2+)</name>
        <dbReference type="ChEBI" id="CHEBI:29105"/>
        <label>2</label>
    </ligand>
</feature>
<gene>
    <name evidence="11" type="ORF">Ae201684_006149</name>
</gene>
<comment type="caution">
    <text evidence="11">The sequence shown here is derived from an EMBL/GenBank/DDBJ whole genome shotgun (WGS) entry which is preliminary data.</text>
</comment>
<sequence length="1000" mass="111825">MFKVAPKPTTSGRGISDRKIQGSNHGTSQQLVGVAPDPAAAAAPNLPTTSGRRGTAHNLRRHTILKQTMTVTFNETMDNRRSSMGLATTLLYPQSVADRHESTKITKLLEETYGFNYMTNEFTANLLVEREYQTYYTEINLASACNFSLFLWIIWLASTFLDLYFFVNSDDGQLTVTESAWRSILFSLPFILPTPFLIAMCRHKQYEQHMQLIFSVIVHCFALSLMGGGFFCSSNQVQTFTSHTMDNIMAYATSTNNAATAAIGFLANSATSGGSASTFAATINQSTVNFGLMTKSPSGGGGGGSILVQNLTLANGIVLNNLVLNATQVFTLNNNSVTAWWEYPDRNGTLADILHFFILDVVLPFSQLNANLVRPIVVLIIAPMFHLNAAHYIVVAFNVNLFYCLVLSLTYPITSSSFLTRCKFYLVFVLVTLTVIMVFRARQTDRFMRLNFLNVRNVEEKVRITQEQKEKIQNENRSLKRMLQAHEANTSDTLDLDSPMAKVITDLTKIQQNSALDRSLKANLNEIVTLLTKQGHNLFAPDIHEQLTSKTGEVEIDADTKGWATTVLASKSYQRNNNRRSSTQSDDADHVIASINLHPDVRPPDEDVLSKVNAMMMLYGWNVDIHEISELSQGKPISYVTYVIFERHNLFTSCAVERNVMLNFFWFIDAGYFPNPYHNNCHAADVVNYVEFMLSAVDGGFFMTLLNMQEVFASIVAAAIHDFRHPGKSNNFLVKSGHTLAVQYSDSSVLERMHLAESFFLASEPQFNIFSGMKAQQYTEVRKAIIEMVLTTDLSVHLQLVGSLKTALLSQNKNDVMESPMMLMKIVIKCADIGHSSKTTLLHARWSELIIEEFFLQGDEEKELGMEISPFMNRSSENSAKNQVGFFEFIILPFFDVVAEIVFTPGFKPILDQVHSNYNLWKKAEMLQLKNIKDILDQVFCVDEHHTGTASVNRISFAARPTVSAGHSYMRQSGANATHSHMLPPPAMTEEPNDDSSAAS</sequence>
<accession>A0A6G0XDI5</accession>
<reference evidence="11 12" key="1">
    <citation type="submission" date="2019-07" db="EMBL/GenBank/DDBJ databases">
        <title>Genomics analysis of Aphanomyces spp. identifies a new class of oomycete effector associated with host adaptation.</title>
        <authorList>
            <person name="Gaulin E."/>
        </authorList>
    </citation>
    <scope>NUCLEOTIDE SEQUENCE [LARGE SCALE GENOMIC DNA]</scope>
    <source>
        <strain evidence="11 12">ATCC 201684</strain>
    </source>
</reference>
<evidence type="ECO:0000256" key="6">
    <source>
        <dbReference type="RuleBase" id="RU363067"/>
    </source>
</evidence>
<proteinExistence type="inferred from homology"/>
<evidence type="ECO:0000313" key="11">
    <source>
        <dbReference type="EMBL" id="KAF0738172.1"/>
    </source>
</evidence>
<evidence type="ECO:0000256" key="2">
    <source>
        <dbReference type="ARBA" id="ARBA00022801"/>
    </source>
</evidence>
<feature type="domain" description="PDEase" evidence="10">
    <location>
        <begin position="601"/>
        <end position="928"/>
    </location>
</feature>
<feature type="transmembrane region" description="Helical" evidence="9">
    <location>
        <begin position="389"/>
        <end position="412"/>
    </location>
</feature>
<feature type="region of interest" description="Disordered" evidence="8">
    <location>
        <begin position="39"/>
        <end position="58"/>
    </location>
</feature>
<dbReference type="Gene3D" id="1.10.1300.10">
    <property type="entry name" value="3'5'-cyclic nucleotide phosphodiesterase, catalytic domain"/>
    <property type="match status" value="1"/>
</dbReference>
<evidence type="ECO:0000313" key="12">
    <source>
        <dbReference type="Proteomes" id="UP000481153"/>
    </source>
</evidence>
<feature type="binding site" evidence="5">
    <location>
        <position position="722"/>
    </location>
    <ligand>
        <name>Zn(2+)</name>
        <dbReference type="ChEBI" id="CHEBI:29105"/>
        <label>1</label>
    </ligand>
</feature>
<dbReference type="EC" id="3.1.4.-" evidence="6"/>
<evidence type="ECO:0000256" key="8">
    <source>
        <dbReference type="SAM" id="MobiDB-lite"/>
    </source>
</evidence>
<keyword evidence="2 6" id="KW-0378">Hydrolase</keyword>
<evidence type="ECO:0000256" key="5">
    <source>
        <dbReference type="PIRSR" id="PIRSR623088-3"/>
    </source>
</evidence>
<dbReference type="EMBL" id="VJMJ01000079">
    <property type="protein sequence ID" value="KAF0738172.1"/>
    <property type="molecule type" value="Genomic_DNA"/>
</dbReference>
<feature type="binding site" evidence="4">
    <location>
        <position position="832"/>
    </location>
    <ligand>
        <name>AMP</name>
        <dbReference type="ChEBI" id="CHEBI:456215"/>
    </ligand>
</feature>
<feature type="region of interest" description="Disordered" evidence="8">
    <location>
        <begin position="976"/>
        <end position="1000"/>
    </location>
</feature>
<name>A0A6G0XDI5_9STRA</name>
<feature type="binding site" evidence="4">
    <location>
        <position position="883"/>
    </location>
    <ligand>
        <name>AMP</name>
        <dbReference type="ChEBI" id="CHEBI:456215"/>
    </ligand>
</feature>
<evidence type="ECO:0000256" key="9">
    <source>
        <dbReference type="SAM" id="Phobius"/>
    </source>
</evidence>
<dbReference type="CDD" id="cd00077">
    <property type="entry name" value="HDc"/>
    <property type="match status" value="1"/>
</dbReference>
<comment type="cofactor">
    <cofactor evidence="6">
        <name>a divalent metal cation</name>
        <dbReference type="ChEBI" id="CHEBI:60240"/>
    </cofactor>
    <text evidence="6">Binds 2 divalent metal cations per subunit. Site 1 may preferentially bind zinc ions, while site 2 has a preference for magnesium and/or manganese ions.</text>
</comment>
<keyword evidence="9" id="KW-0472">Membrane</keyword>
<feature type="transmembrane region" description="Helical" evidence="9">
    <location>
        <begin position="179"/>
        <end position="200"/>
    </location>
</feature>
<dbReference type="GO" id="GO:0007165">
    <property type="term" value="P:signal transduction"/>
    <property type="evidence" value="ECO:0007669"/>
    <property type="project" value="InterPro"/>
</dbReference>
<organism evidence="11 12">
    <name type="scientific">Aphanomyces euteiches</name>
    <dbReference type="NCBI Taxonomy" id="100861"/>
    <lineage>
        <taxon>Eukaryota</taxon>
        <taxon>Sar</taxon>
        <taxon>Stramenopiles</taxon>
        <taxon>Oomycota</taxon>
        <taxon>Saprolegniomycetes</taxon>
        <taxon>Saprolegniales</taxon>
        <taxon>Verrucalvaceae</taxon>
        <taxon>Aphanomyces</taxon>
    </lineage>
</organism>
<dbReference type="InterPro" id="IPR023088">
    <property type="entry name" value="PDEase"/>
</dbReference>
<dbReference type="SUPFAM" id="SSF109604">
    <property type="entry name" value="HD-domain/PDEase-like"/>
    <property type="match status" value="1"/>
</dbReference>
<keyword evidence="12" id="KW-1185">Reference proteome</keyword>
<feature type="transmembrane region" description="Helical" evidence="9">
    <location>
        <begin position="149"/>
        <end position="167"/>
    </location>
</feature>
<evidence type="ECO:0000256" key="3">
    <source>
        <dbReference type="PIRSR" id="PIRSR623088-1"/>
    </source>
</evidence>
<dbReference type="GO" id="GO:0004114">
    <property type="term" value="F:3',5'-cyclic-nucleotide phosphodiesterase activity"/>
    <property type="evidence" value="ECO:0007669"/>
    <property type="project" value="InterPro"/>
</dbReference>
<feature type="binding site" evidence="5">
    <location>
        <position position="832"/>
    </location>
    <ligand>
        <name>Zn(2+)</name>
        <dbReference type="ChEBI" id="CHEBI:29105"/>
        <label>1</label>
    </ligand>
</feature>
<feature type="compositionally biased region" description="Polar residues" evidence="8">
    <location>
        <begin position="21"/>
        <end position="31"/>
    </location>
</feature>
<dbReference type="VEuPathDB" id="FungiDB:AeMF1_001229"/>
<feature type="binding site" evidence="5">
    <location>
        <position position="721"/>
    </location>
    <ligand>
        <name>Zn(2+)</name>
        <dbReference type="ChEBI" id="CHEBI:29105"/>
        <label>1</label>
    </ligand>
</feature>
<keyword evidence="9" id="KW-0812">Transmembrane</keyword>
<protein>
    <recommendedName>
        <fullName evidence="6">Phosphodiesterase</fullName>
        <ecNumber evidence="6">3.1.4.-</ecNumber>
    </recommendedName>
</protein>
<feature type="binding site" evidence="4">
    <location>
        <position position="722"/>
    </location>
    <ligand>
        <name>AMP</name>
        <dbReference type="ChEBI" id="CHEBI:456215"/>
    </ligand>
</feature>
<dbReference type="Proteomes" id="UP000481153">
    <property type="component" value="Unassembled WGS sequence"/>
</dbReference>
<feature type="binding site" evidence="5">
    <location>
        <position position="682"/>
    </location>
    <ligand>
        <name>Zn(2+)</name>
        <dbReference type="ChEBI" id="CHEBI:29105"/>
        <label>1</label>
    </ligand>
</feature>
<feature type="coiled-coil region" evidence="7">
    <location>
        <begin position="455"/>
        <end position="489"/>
    </location>
</feature>
<dbReference type="GO" id="GO:0046872">
    <property type="term" value="F:metal ion binding"/>
    <property type="evidence" value="ECO:0007669"/>
    <property type="project" value="UniProtKB-KW"/>
</dbReference>
<dbReference type="AlphaFoldDB" id="A0A6G0XDI5"/>
<evidence type="ECO:0000256" key="7">
    <source>
        <dbReference type="SAM" id="Coils"/>
    </source>
</evidence>
<keyword evidence="9" id="KW-1133">Transmembrane helix</keyword>
<dbReference type="PANTHER" id="PTHR11347">
    <property type="entry name" value="CYCLIC NUCLEOTIDE PHOSPHODIESTERASE"/>
    <property type="match status" value="1"/>
</dbReference>
<dbReference type="PROSITE" id="PS51845">
    <property type="entry name" value="PDEASE_I_2"/>
    <property type="match status" value="1"/>
</dbReference>
<feature type="region of interest" description="Disordered" evidence="8">
    <location>
        <begin position="1"/>
        <end position="31"/>
    </location>
</feature>
<feature type="transmembrane region" description="Helical" evidence="9">
    <location>
        <begin position="424"/>
        <end position="441"/>
    </location>
</feature>
<dbReference type="InterPro" id="IPR023174">
    <property type="entry name" value="PDEase_CS"/>
</dbReference>
<dbReference type="PRINTS" id="PR00387">
    <property type="entry name" value="PDIESTERASE1"/>
</dbReference>
<dbReference type="InterPro" id="IPR036971">
    <property type="entry name" value="PDEase_catalytic_dom_sf"/>
</dbReference>
<feature type="binding site" evidence="4">
    <location>
        <begin position="678"/>
        <end position="682"/>
    </location>
    <ligand>
        <name>AMP</name>
        <dbReference type="ChEBI" id="CHEBI:456215"/>
    </ligand>
</feature>
<keyword evidence="7" id="KW-0175">Coiled coil</keyword>
<dbReference type="Pfam" id="PF00233">
    <property type="entry name" value="PDEase_I"/>
    <property type="match status" value="1"/>
</dbReference>
<evidence type="ECO:0000259" key="10">
    <source>
        <dbReference type="PROSITE" id="PS51845"/>
    </source>
</evidence>
<comment type="similarity">
    <text evidence="6">Belongs to the cyclic nucleotide phosphodiesterase family.</text>
</comment>
<dbReference type="InterPro" id="IPR002073">
    <property type="entry name" value="PDEase_catalytic_dom"/>
</dbReference>
<feature type="transmembrane region" description="Helical" evidence="9">
    <location>
        <begin position="212"/>
        <end position="231"/>
    </location>
</feature>
<evidence type="ECO:0000256" key="1">
    <source>
        <dbReference type="ARBA" id="ARBA00022723"/>
    </source>
</evidence>
<feature type="active site" description="Proton donor" evidence="3">
    <location>
        <position position="678"/>
    </location>
</feature>
<keyword evidence="1 5" id="KW-0479">Metal-binding</keyword>
<evidence type="ECO:0000256" key="4">
    <source>
        <dbReference type="PIRSR" id="PIRSR623088-2"/>
    </source>
</evidence>
<dbReference type="PROSITE" id="PS00126">
    <property type="entry name" value="PDEASE_I_1"/>
    <property type="match status" value="1"/>
</dbReference>
<dbReference type="InterPro" id="IPR003607">
    <property type="entry name" value="HD/PDEase_dom"/>
</dbReference>